<sequence>YKEECHTIASQSETRINDLKQKIDNMRGRNDQLQSEVADVKRKEAEMDRILVKNANRIKSLEERLHDAEEQAIEASRRVAKQLVRDRLAITHGDQYSYSGIRPMHSTSLFNLTALKPPVIPLTTMTDSIEHFSDEK</sequence>
<dbReference type="Proteomes" id="UP000681720">
    <property type="component" value="Unassembled WGS sequence"/>
</dbReference>
<gene>
    <name evidence="2" type="ORF">GIL414_LOCUS30439</name>
</gene>
<keyword evidence="1" id="KW-0175">Coiled coil</keyword>
<accession>A0A8S2VT81</accession>
<evidence type="ECO:0000313" key="3">
    <source>
        <dbReference type="Proteomes" id="UP000681720"/>
    </source>
</evidence>
<reference evidence="2" key="1">
    <citation type="submission" date="2021-02" db="EMBL/GenBank/DDBJ databases">
        <authorList>
            <person name="Nowell W R."/>
        </authorList>
    </citation>
    <scope>NUCLEOTIDE SEQUENCE</scope>
</reference>
<evidence type="ECO:0000313" key="2">
    <source>
        <dbReference type="EMBL" id="CAF4407198.1"/>
    </source>
</evidence>
<evidence type="ECO:0000256" key="1">
    <source>
        <dbReference type="SAM" id="Coils"/>
    </source>
</evidence>
<name>A0A8S2VT81_9BILA</name>
<dbReference type="EMBL" id="CAJOBJ010058400">
    <property type="protein sequence ID" value="CAF4407198.1"/>
    <property type="molecule type" value="Genomic_DNA"/>
</dbReference>
<dbReference type="Gene3D" id="1.20.5.340">
    <property type="match status" value="1"/>
</dbReference>
<organism evidence="2 3">
    <name type="scientific">Rotaria magnacalcarata</name>
    <dbReference type="NCBI Taxonomy" id="392030"/>
    <lineage>
        <taxon>Eukaryota</taxon>
        <taxon>Metazoa</taxon>
        <taxon>Spiralia</taxon>
        <taxon>Gnathifera</taxon>
        <taxon>Rotifera</taxon>
        <taxon>Eurotatoria</taxon>
        <taxon>Bdelloidea</taxon>
        <taxon>Philodinida</taxon>
        <taxon>Philodinidae</taxon>
        <taxon>Rotaria</taxon>
    </lineage>
</organism>
<comment type="caution">
    <text evidence="2">The sequence shown here is derived from an EMBL/GenBank/DDBJ whole genome shotgun (WGS) entry which is preliminary data.</text>
</comment>
<protein>
    <submittedName>
        <fullName evidence="2">Uncharacterized protein</fullName>
    </submittedName>
</protein>
<feature type="coiled-coil region" evidence="1">
    <location>
        <begin position="9"/>
        <end position="78"/>
    </location>
</feature>
<feature type="non-terminal residue" evidence="2">
    <location>
        <position position="1"/>
    </location>
</feature>
<proteinExistence type="predicted"/>
<dbReference type="AlphaFoldDB" id="A0A8S2VT81"/>